<feature type="signal peptide" evidence="2">
    <location>
        <begin position="1"/>
        <end position="25"/>
    </location>
</feature>
<dbReference type="STRING" id="314285.KT71_18716"/>
<dbReference type="PANTHER" id="PTHR32305:SF15">
    <property type="entry name" value="PROTEIN RHSA-RELATED"/>
    <property type="match status" value="1"/>
</dbReference>
<dbReference type="HOGENOM" id="CLU_825657_0_0_6"/>
<keyword evidence="2" id="KW-0732">Signal</keyword>
<keyword evidence="1" id="KW-0677">Repeat</keyword>
<organism evidence="4 5">
    <name type="scientific">Congregibacter litoralis KT71</name>
    <dbReference type="NCBI Taxonomy" id="314285"/>
    <lineage>
        <taxon>Bacteria</taxon>
        <taxon>Pseudomonadati</taxon>
        <taxon>Pseudomonadota</taxon>
        <taxon>Gammaproteobacteria</taxon>
        <taxon>Cellvibrionales</taxon>
        <taxon>Halieaceae</taxon>
        <taxon>Congregibacter</taxon>
    </lineage>
</organism>
<evidence type="ECO:0000259" key="3">
    <source>
        <dbReference type="Pfam" id="PF25023"/>
    </source>
</evidence>
<evidence type="ECO:0000256" key="1">
    <source>
        <dbReference type="ARBA" id="ARBA00022737"/>
    </source>
</evidence>
<keyword evidence="5" id="KW-1185">Reference proteome</keyword>
<dbReference type="Gene3D" id="2.180.10.10">
    <property type="entry name" value="RHS repeat-associated core"/>
    <property type="match status" value="1"/>
</dbReference>
<comment type="caution">
    <text evidence="4">The sequence shown here is derived from an EMBL/GenBank/DDBJ whole genome shotgun (WGS) entry which is preliminary data.</text>
</comment>
<evidence type="ECO:0000313" key="4">
    <source>
        <dbReference type="EMBL" id="EAQ96127.1"/>
    </source>
</evidence>
<dbReference type="InterPro" id="IPR056823">
    <property type="entry name" value="TEN-like_YD-shell"/>
</dbReference>
<gene>
    <name evidence="4" type="ORF">KT71_18716</name>
</gene>
<dbReference type="RefSeq" id="WP_008296183.1">
    <property type="nucleotide sequence ID" value="NZ_CM002299.1"/>
</dbReference>
<evidence type="ECO:0000313" key="5">
    <source>
        <dbReference type="Proteomes" id="UP000019205"/>
    </source>
</evidence>
<evidence type="ECO:0000256" key="2">
    <source>
        <dbReference type="SAM" id="SignalP"/>
    </source>
</evidence>
<dbReference type="InterPro" id="IPR050708">
    <property type="entry name" value="T6SS_VgrG/RHS"/>
</dbReference>
<dbReference type="AlphaFoldDB" id="A4ACT6"/>
<reference evidence="4 5" key="1">
    <citation type="journal article" date="2007" name="Proc. Natl. Acad. Sci. U.S.A.">
        <title>Characterization of a marine gammaproteobacterium capable of aerobic anoxygenic photosynthesis.</title>
        <authorList>
            <person name="Fuchs B.M."/>
            <person name="Spring S."/>
            <person name="Teeling H."/>
            <person name="Quast C."/>
            <person name="Wulf J."/>
            <person name="Schattenhofer M."/>
            <person name="Yan S."/>
            <person name="Ferriera S."/>
            <person name="Johnson J."/>
            <person name="Glockner F.O."/>
            <person name="Amann R."/>
        </authorList>
    </citation>
    <scope>NUCLEOTIDE SEQUENCE [LARGE SCALE GENOMIC DNA]</scope>
    <source>
        <strain evidence="4">KT71</strain>
    </source>
</reference>
<dbReference type="Proteomes" id="UP000019205">
    <property type="component" value="Chromosome"/>
</dbReference>
<accession>A4ACT6</accession>
<sequence>MRLLSQSLLHVLGPALFFVTGAVTAQQEEVTYYHYDALGSPVVATDETGAVKWREAYAPYGGRLLEESREQDCSVNPCESTNSPWENRQFYTGKYDEADTGLTYFGARWYDPSLGRFLSVDPVEFQEGSVFSFNRYSYANNNPYLYVDPDGRFALFGFLVGAGLEAARQAITGELSLSWSSAGKISISGVSGTTGVGLGRGVANLTGNVLVRAGANASAGAVLGASVTAANNAVDGREMTAGVGIGAATGAIGGFGGSLIGDGLDASISLARSRALSKIPISTKNLYQHIDEATRPAHTSSAAPKAVGIGEAIGNAVSGAGGAAQAAACKSGVDSC</sequence>
<proteinExistence type="predicted"/>
<reference evidence="4 5" key="2">
    <citation type="journal article" date="2009" name="PLoS ONE">
        <title>The photosynthetic apparatus and its regulation in the aerobic gammaproteobacterium Congregibacter litoralis gen. nov., sp. nov.</title>
        <authorList>
            <person name="Spring S."/>
            <person name="Lunsdorf H."/>
            <person name="Fuchs B.M."/>
            <person name="Tindall B.J."/>
        </authorList>
    </citation>
    <scope>NUCLEOTIDE SEQUENCE [LARGE SCALE GENOMIC DNA]</scope>
    <source>
        <strain evidence="4">KT71</strain>
    </source>
</reference>
<feature type="domain" description="Teneurin-like YD-shell" evidence="3">
    <location>
        <begin position="26"/>
        <end position="143"/>
    </location>
</feature>
<dbReference type="eggNOG" id="COG3209">
    <property type="taxonomic scope" value="Bacteria"/>
</dbReference>
<dbReference type="InterPro" id="IPR022385">
    <property type="entry name" value="Rhs_assc_core"/>
</dbReference>
<feature type="chain" id="PRO_5002665880" evidence="2">
    <location>
        <begin position="26"/>
        <end position="336"/>
    </location>
</feature>
<dbReference type="NCBIfam" id="TIGR03696">
    <property type="entry name" value="Rhs_assc_core"/>
    <property type="match status" value="1"/>
</dbReference>
<dbReference type="EMBL" id="AAOA02000005">
    <property type="protein sequence ID" value="EAQ96127.1"/>
    <property type="molecule type" value="Genomic_DNA"/>
</dbReference>
<dbReference type="Pfam" id="PF25023">
    <property type="entry name" value="TEN_YD-shell"/>
    <property type="match status" value="1"/>
</dbReference>
<dbReference type="OrthoDB" id="9815414at2"/>
<name>A4ACT6_9GAMM</name>
<dbReference type="PANTHER" id="PTHR32305">
    <property type="match status" value="1"/>
</dbReference>
<protein>
    <submittedName>
        <fullName evidence="4">RHS repeat protein-associated core domain protein</fullName>
    </submittedName>
</protein>